<reference evidence="1" key="1">
    <citation type="journal article" date="2014" name="Virology">
        <title>The odd one out: Bacillus ACT bacteriophage CP-51 exhibits unusual properties compared to related Spounavirinae W.Ph. and Bastille.</title>
        <authorList>
            <person name="Klumpp J."/>
            <person name="Schmuki M."/>
            <person name="Sozhamannan S."/>
            <person name="Beyer W."/>
            <person name="Fouts D.E."/>
            <person name="Bernbach V."/>
            <person name="Calendar R."/>
            <person name="Loessner M.J."/>
        </authorList>
    </citation>
    <scope>NUCLEOTIDE SEQUENCE [LARGE SCALE GENOMIC DNA]</scope>
</reference>
<evidence type="ECO:0000313" key="2">
    <source>
        <dbReference type="Proteomes" id="UP000027382"/>
    </source>
</evidence>
<dbReference type="RefSeq" id="YP_009099191.1">
    <property type="nucleotide sequence ID" value="NC_025423.1"/>
</dbReference>
<dbReference type="KEGG" id="vg:22277090"/>
<keyword evidence="2" id="KW-1185">Reference proteome</keyword>
<name>A0A068EQE2_9CAUD</name>
<dbReference type="Proteomes" id="UP000027382">
    <property type="component" value="Segment"/>
</dbReference>
<dbReference type="EMBL" id="KF554508">
    <property type="protein sequence ID" value="AID50582.1"/>
    <property type="molecule type" value="Genomic_DNA"/>
</dbReference>
<dbReference type="GeneID" id="22277090"/>
<proteinExistence type="predicted"/>
<accession>A0A068EQE2</accession>
<sequence>MANFFYITVDTVGPANPTASIESGAQYTTKQLVNVSIGTTDASTVGYQMKIWGDVDKANDSDIQDTEVASNWISYTPTKQIKLTAGDADKTVNIKIRDDVLNESAVASDSIKLSATLPNVTSVASDVRVSKKATKDGYTFTFSADKPFVEYAVKVVANASSAQNTGTVIPTTNGSVNTSGTAGNYDTSTNPINVTIKTNDLLLASTGDGQKGIKVFVKDAAGNWSA</sequence>
<protein>
    <submittedName>
        <fullName evidence="1">Uncharacterized protein</fullName>
    </submittedName>
</protein>
<organism evidence="1 2">
    <name type="scientific">Bacillus phage CP-51</name>
    <dbReference type="NCBI Taxonomy" id="1391188"/>
    <lineage>
        <taxon>Viruses</taxon>
        <taxon>Duplodnaviria</taxon>
        <taxon>Heunggongvirae</taxon>
        <taxon>Uroviricota</taxon>
        <taxon>Caudoviricetes</taxon>
        <taxon>Herelleviridae</taxon>
        <taxon>Spounavirinae</taxon>
        <taxon>Siminovitchvirus</taxon>
        <taxon>Siminovitchvirus CP51</taxon>
    </lineage>
</organism>
<dbReference type="OrthoDB" id="16024at10239"/>
<evidence type="ECO:0000313" key="1">
    <source>
        <dbReference type="EMBL" id="AID50582.1"/>
    </source>
</evidence>